<comment type="catalytic activity">
    <reaction evidence="17">
        <text>L-lysyl-[protein] + S-adenosyl-L-methionine = N(6)-methyl-L-lysyl-[protein] + S-adenosyl-L-homocysteine + H(+)</text>
        <dbReference type="Rhea" id="RHEA:51736"/>
        <dbReference type="Rhea" id="RHEA-COMP:9752"/>
        <dbReference type="Rhea" id="RHEA-COMP:13053"/>
        <dbReference type="ChEBI" id="CHEBI:15378"/>
        <dbReference type="ChEBI" id="CHEBI:29969"/>
        <dbReference type="ChEBI" id="CHEBI:57856"/>
        <dbReference type="ChEBI" id="CHEBI:59789"/>
        <dbReference type="ChEBI" id="CHEBI:61929"/>
    </reaction>
</comment>
<dbReference type="PROSITE" id="PS50280">
    <property type="entry name" value="SET"/>
    <property type="match status" value="1"/>
</dbReference>
<evidence type="ECO:0000256" key="18">
    <source>
        <dbReference type="SAM" id="MobiDB-lite"/>
    </source>
</evidence>
<evidence type="ECO:0000256" key="13">
    <source>
        <dbReference type="ARBA" id="ARBA00023163"/>
    </source>
</evidence>
<evidence type="ECO:0000256" key="7">
    <source>
        <dbReference type="ARBA" id="ARBA00022618"/>
    </source>
</evidence>
<evidence type="ECO:0000313" key="21">
    <source>
        <dbReference type="Proteomes" id="UP000261540"/>
    </source>
</evidence>
<name>A0A3B3R7D5_9TELE</name>
<evidence type="ECO:0000256" key="15">
    <source>
        <dbReference type="ARBA" id="ARBA00023306"/>
    </source>
</evidence>
<proteinExistence type="predicted"/>
<feature type="compositionally biased region" description="Basic and acidic residues" evidence="18">
    <location>
        <begin position="104"/>
        <end position="127"/>
    </location>
</feature>
<dbReference type="OrthoDB" id="5560686at2759"/>
<dbReference type="GeneID" id="111860044"/>
<dbReference type="InterPro" id="IPR001214">
    <property type="entry name" value="SET_dom"/>
</dbReference>
<evidence type="ECO:0000256" key="6">
    <source>
        <dbReference type="ARBA" id="ARBA00022603"/>
    </source>
</evidence>
<reference evidence="20" key="1">
    <citation type="submission" date="2025-08" db="UniProtKB">
        <authorList>
            <consortium name="Ensembl"/>
        </authorList>
    </citation>
    <scope>IDENTIFICATION</scope>
</reference>
<dbReference type="SUPFAM" id="SSF82199">
    <property type="entry name" value="SET domain"/>
    <property type="match status" value="1"/>
</dbReference>
<keyword evidence="12" id="KW-0805">Transcription regulation</keyword>
<evidence type="ECO:0000256" key="4">
    <source>
        <dbReference type="ARBA" id="ARBA00022454"/>
    </source>
</evidence>
<dbReference type="PANTHER" id="PTHR46167">
    <property type="entry name" value="N-LYSINE METHYLTRANSFERASE KMT5A"/>
    <property type="match status" value="1"/>
</dbReference>
<dbReference type="GO" id="GO:0005700">
    <property type="term" value="C:polytene chromosome"/>
    <property type="evidence" value="ECO:0007669"/>
    <property type="project" value="TreeGrafter"/>
</dbReference>
<keyword evidence="10" id="KW-0498">Mitosis</keyword>
<keyword evidence="4" id="KW-0158">Chromosome</keyword>
<evidence type="ECO:0000256" key="9">
    <source>
        <dbReference type="ARBA" id="ARBA00022691"/>
    </source>
</evidence>
<dbReference type="Pfam" id="PF00856">
    <property type="entry name" value="SET"/>
    <property type="match status" value="1"/>
</dbReference>
<dbReference type="GO" id="GO:0140944">
    <property type="term" value="F:histone H4K20 monomethyltransferase activity"/>
    <property type="evidence" value="ECO:0007669"/>
    <property type="project" value="UniProtKB-EC"/>
</dbReference>
<dbReference type="GO" id="GO:0032259">
    <property type="term" value="P:methylation"/>
    <property type="evidence" value="ECO:0007669"/>
    <property type="project" value="UniProtKB-KW"/>
</dbReference>
<dbReference type="RefSeq" id="XP_023699101.1">
    <property type="nucleotide sequence ID" value="XM_023843333.2"/>
</dbReference>
<keyword evidence="7" id="KW-0132">Cell division</keyword>
<sequence length="340" mass="38457">MAKGRQKRLTSTKVKADDALRIAEKGTKENQPEMNGDVLYNGQSVIQKFFTSGKSRSPLHDKSLPLGHEGKVSVKQVVQSETDRRDEVRPNNVKSEAAATARRGGHDNEGEKCLPCRTEEPQPKEPQGEASNATTEPGPASGRAARRRVRPKKSNLKTAERKETQNRKVTDYYPIRRSSRKSKSELKCKEQQHINHLIKNGIEEGMQVKHIEGKGRGVFAERSFQKGDYVVEYHGDLLQINDAREREAAYAQDPSTGCYMYYFQYLSKTYCVDATKETNRLGRLINHSKNGNCQTKLHNINGIPHLILVASRDIEKGEELLYDYGDRSKDSIAAHPWLKH</sequence>
<evidence type="ECO:0000256" key="12">
    <source>
        <dbReference type="ARBA" id="ARBA00023015"/>
    </source>
</evidence>
<keyword evidence="14" id="KW-0539">Nucleus</keyword>
<evidence type="ECO:0000256" key="10">
    <source>
        <dbReference type="ARBA" id="ARBA00022776"/>
    </source>
</evidence>
<dbReference type="PIRSF" id="PIRSF027717">
    <property type="entry name" value="Histone_H4-K20_mtfrase"/>
    <property type="match status" value="1"/>
</dbReference>
<feature type="compositionally biased region" description="Basic and acidic residues" evidence="18">
    <location>
        <begin position="58"/>
        <end position="72"/>
    </location>
</feature>
<dbReference type="KEGG" id="pki:111860044"/>
<keyword evidence="21" id="KW-1185">Reference proteome</keyword>
<keyword evidence="13" id="KW-0804">Transcription</keyword>
<dbReference type="CDD" id="cd10528">
    <property type="entry name" value="SET_SETD8"/>
    <property type="match status" value="1"/>
</dbReference>
<evidence type="ECO:0000256" key="14">
    <source>
        <dbReference type="ARBA" id="ARBA00023242"/>
    </source>
</evidence>
<dbReference type="GeneTree" id="ENSGT00940000163293"/>
<comment type="subcellular location">
    <subcellularLocation>
        <location evidence="2">Chromosome</location>
    </subcellularLocation>
    <subcellularLocation>
        <location evidence="1">Nucleus</location>
    </subcellularLocation>
</comment>
<dbReference type="InterPro" id="IPR051760">
    <property type="entry name" value="KMT5A"/>
</dbReference>
<dbReference type="InterPro" id="IPR046341">
    <property type="entry name" value="SET_dom_sf"/>
</dbReference>
<protein>
    <recommendedName>
        <fullName evidence="3">[histone H4]-lysine(20) N-methyltransferase</fullName>
        <ecNumber evidence="3">2.1.1.361</ecNumber>
    </recommendedName>
</protein>
<keyword evidence="15" id="KW-0131">Cell cycle</keyword>
<evidence type="ECO:0000256" key="5">
    <source>
        <dbReference type="ARBA" id="ARBA00022491"/>
    </source>
</evidence>
<dbReference type="AlphaFoldDB" id="A0A3B3R7D5"/>
<evidence type="ECO:0000256" key="2">
    <source>
        <dbReference type="ARBA" id="ARBA00004286"/>
    </source>
</evidence>
<keyword evidence="8" id="KW-0808">Transferase</keyword>
<evidence type="ECO:0000256" key="1">
    <source>
        <dbReference type="ARBA" id="ARBA00004123"/>
    </source>
</evidence>
<dbReference type="SMART" id="SM00317">
    <property type="entry name" value="SET"/>
    <property type="match status" value="1"/>
</dbReference>
<organism evidence="20 21">
    <name type="scientific">Paramormyrops kingsleyae</name>
    <dbReference type="NCBI Taxonomy" id="1676925"/>
    <lineage>
        <taxon>Eukaryota</taxon>
        <taxon>Metazoa</taxon>
        <taxon>Chordata</taxon>
        <taxon>Craniata</taxon>
        <taxon>Vertebrata</taxon>
        <taxon>Euteleostomi</taxon>
        <taxon>Actinopterygii</taxon>
        <taxon>Neopterygii</taxon>
        <taxon>Teleostei</taxon>
        <taxon>Osteoglossocephala</taxon>
        <taxon>Osteoglossomorpha</taxon>
        <taxon>Osteoglossiformes</taxon>
        <taxon>Mormyridae</taxon>
        <taxon>Paramormyrops</taxon>
    </lineage>
</organism>
<dbReference type="CTD" id="751629"/>
<evidence type="ECO:0000259" key="19">
    <source>
        <dbReference type="PROSITE" id="PS50280"/>
    </source>
</evidence>
<feature type="domain" description="SET" evidence="19">
    <location>
        <begin position="204"/>
        <end position="325"/>
    </location>
</feature>
<keyword evidence="6" id="KW-0489">Methyltransferase</keyword>
<evidence type="ECO:0000256" key="16">
    <source>
        <dbReference type="ARBA" id="ARBA00047784"/>
    </source>
</evidence>
<dbReference type="EC" id="2.1.1.361" evidence="3"/>
<keyword evidence="9" id="KW-0949">S-adenosyl-L-methionine</keyword>
<evidence type="ECO:0000256" key="3">
    <source>
        <dbReference type="ARBA" id="ARBA00012187"/>
    </source>
</evidence>
<dbReference type="PANTHER" id="PTHR46167:SF1">
    <property type="entry name" value="N-LYSINE METHYLTRANSFERASE KMT5A"/>
    <property type="match status" value="1"/>
</dbReference>
<dbReference type="GO" id="GO:0043516">
    <property type="term" value="P:regulation of DNA damage response, signal transduction by p53 class mediator"/>
    <property type="evidence" value="ECO:0007669"/>
    <property type="project" value="TreeGrafter"/>
</dbReference>
<evidence type="ECO:0000256" key="17">
    <source>
        <dbReference type="ARBA" id="ARBA00048985"/>
    </source>
</evidence>
<dbReference type="InterPro" id="IPR016858">
    <property type="entry name" value="KMT5A-like"/>
</dbReference>
<keyword evidence="11" id="KW-0156">Chromatin regulator</keyword>
<evidence type="ECO:0000256" key="11">
    <source>
        <dbReference type="ARBA" id="ARBA00022853"/>
    </source>
</evidence>
<dbReference type="Proteomes" id="UP000261540">
    <property type="component" value="Unplaced"/>
</dbReference>
<feature type="compositionally biased region" description="Basic and acidic residues" evidence="18">
    <location>
        <begin position="158"/>
        <end position="170"/>
    </location>
</feature>
<evidence type="ECO:0000313" key="20">
    <source>
        <dbReference type="Ensembl" id="ENSPKIP00000014278.1"/>
    </source>
</evidence>
<dbReference type="PROSITE" id="PS51571">
    <property type="entry name" value="SAM_MT43_PR_SET"/>
    <property type="match status" value="1"/>
</dbReference>
<dbReference type="Ensembl" id="ENSPKIT00000038717.1">
    <property type="protein sequence ID" value="ENSPKIP00000014278.1"/>
    <property type="gene ID" value="ENSPKIG00000001401.1"/>
</dbReference>
<accession>A0A3B3R7D5</accession>
<evidence type="ECO:0000256" key="8">
    <source>
        <dbReference type="ARBA" id="ARBA00022679"/>
    </source>
</evidence>
<dbReference type="GO" id="GO:0051301">
    <property type="term" value="P:cell division"/>
    <property type="evidence" value="ECO:0007669"/>
    <property type="project" value="UniProtKB-KW"/>
</dbReference>
<dbReference type="GO" id="GO:0005634">
    <property type="term" value="C:nucleus"/>
    <property type="evidence" value="ECO:0007669"/>
    <property type="project" value="UniProtKB-SubCell"/>
</dbReference>
<dbReference type="InterPro" id="IPR047266">
    <property type="entry name" value="KMT5A-like_SET"/>
</dbReference>
<feature type="region of interest" description="Disordered" evidence="18">
    <location>
        <begin position="51"/>
        <end position="185"/>
    </location>
</feature>
<keyword evidence="5" id="KW-0678">Repressor</keyword>
<feature type="compositionally biased region" description="Basic residues" evidence="18">
    <location>
        <begin position="144"/>
        <end position="155"/>
    </location>
</feature>
<dbReference type="STRING" id="1676925.ENSPKIP00000014278"/>
<reference evidence="20" key="2">
    <citation type="submission" date="2025-09" db="UniProtKB">
        <authorList>
            <consortium name="Ensembl"/>
        </authorList>
    </citation>
    <scope>IDENTIFICATION</scope>
</reference>
<dbReference type="RefSeq" id="XP_072565157.1">
    <property type="nucleotide sequence ID" value="XM_072709056.1"/>
</dbReference>
<dbReference type="FunFam" id="2.170.270.10:FF:000021">
    <property type="entry name" value="Histone-lysine N-methyltransferase"/>
    <property type="match status" value="1"/>
</dbReference>
<dbReference type="Gene3D" id="2.170.270.10">
    <property type="entry name" value="SET domain"/>
    <property type="match status" value="1"/>
</dbReference>
<dbReference type="GO" id="GO:0006357">
    <property type="term" value="P:regulation of transcription by RNA polymerase II"/>
    <property type="evidence" value="ECO:0007669"/>
    <property type="project" value="TreeGrafter"/>
</dbReference>
<comment type="catalytic activity">
    <reaction evidence="16">
        <text>L-lysyl(20)-[histone H4] + S-adenosyl-L-methionine = N(6)-methyl-L-lysyl(20)-[histone H4] + S-adenosyl-L-homocysteine + H(+)</text>
        <dbReference type="Rhea" id="RHEA:60344"/>
        <dbReference type="Rhea" id="RHEA-COMP:15554"/>
        <dbReference type="Rhea" id="RHEA-COMP:15555"/>
        <dbReference type="ChEBI" id="CHEBI:15378"/>
        <dbReference type="ChEBI" id="CHEBI:29969"/>
        <dbReference type="ChEBI" id="CHEBI:57856"/>
        <dbReference type="ChEBI" id="CHEBI:59789"/>
        <dbReference type="ChEBI" id="CHEBI:61929"/>
        <dbReference type="EC" id="2.1.1.361"/>
    </reaction>
</comment>